<dbReference type="HOGENOM" id="CLU_1937604_0_0_1"/>
<protein>
    <recommendedName>
        <fullName evidence="1">FHA domain-containing protein</fullName>
    </recommendedName>
</protein>
<evidence type="ECO:0000259" key="1">
    <source>
        <dbReference type="PROSITE" id="PS50006"/>
    </source>
</evidence>
<dbReference type="Pfam" id="PF00498">
    <property type="entry name" value="FHA"/>
    <property type="match status" value="1"/>
</dbReference>
<dbReference type="InterPro" id="IPR008984">
    <property type="entry name" value="SMAD_FHA_dom_sf"/>
</dbReference>
<dbReference type="AlphaFoldDB" id="A0A0C2WE91"/>
<dbReference type="Gene3D" id="2.60.200.20">
    <property type="match status" value="1"/>
</dbReference>
<accession>A0A0C2WE91</accession>
<evidence type="ECO:0000313" key="3">
    <source>
        <dbReference type="Proteomes" id="UP000054549"/>
    </source>
</evidence>
<dbReference type="InterPro" id="IPR000253">
    <property type="entry name" value="FHA_dom"/>
</dbReference>
<feature type="domain" description="FHA" evidence="1">
    <location>
        <begin position="3"/>
        <end position="55"/>
    </location>
</feature>
<dbReference type="SUPFAM" id="SSF49879">
    <property type="entry name" value="SMAD/FHA domain"/>
    <property type="match status" value="1"/>
</dbReference>
<dbReference type="PROSITE" id="PS50006">
    <property type="entry name" value="FHA_DOMAIN"/>
    <property type="match status" value="1"/>
</dbReference>
<keyword evidence="3" id="KW-1185">Reference proteome</keyword>
<organism evidence="2 3">
    <name type="scientific">Amanita muscaria (strain Koide BX008)</name>
    <dbReference type="NCBI Taxonomy" id="946122"/>
    <lineage>
        <taxon>Eukaryota</taxon>
        <taxon>Fungi</taxon>
        <taxon>Dikarya</taxon>
        <taxon>Basidiomycota</taxon>
        <taxon>Agaricomycotina</taxon>
        <taxon>Agaricomycetes</taxon>
        <taxon>Agaricomycetidae</taxon>
        <taxon>Agaricales</taxon>
        <taxon>Pluteineae</taxon>
        <taxon>Amanitaceae</taxon>
        <taxon>Amanita</taxon>
    </lineage>
</organism>
<name>A0A0C2WE91_AMAMK</name>
<dbReference type="Proteomes" id="UP000054549">
    <property type="component" value="Unassembled WGS sequence"/>
</dbReference>
<dbReference type="OrthoDB" id="21470at2759"/>
<evidence type="ECO:0000313" key="2">
    <source>
        <dbReference type="EMBL" id="KIL54363.1"/>
    </source>
</evidence>
<reference evidence="2 3" key="1">
    <citation type="submission" date="2014-04" db="EMBL/GenBank/DDBJ databases">
        <title>Evolutionary Origins and Diversification of the Mycorrhizal Mutualists.</title>
        <authorList>
            <consortium name="DOE Joint Genome Institute"/>
            <consortium name="Mycorrhizal Genomics Consortium"/>
            <person name="Kohler A."/>
            <person name="Kuo A."/>
            <person name="Nagy L.G."/>
            <person name="Floudas D."/>
            <person name="Copeland A."/>
            <person name="Barry K.W."/>
            <person name="Cichocki N."/>
            <person name="Veneault-Fourrey C."/>
            <person name="LaButti K."/>
            <person name="Lindquist E.A."/>
            <person name="Lipzen A."/>
            <person name="Lundell T."/>
            <person name="Morin E."/>
            <person name="Murat C."/>
            <person name="Riley R."/>
            <person name="Ohm R."/>
            <person name="Sun H."/>
            <person name="Tunlid A."/>
            <person name="Henrissat B."/>
            <person name="Grigoriev I.V."/>
            <person name="Hibbett D.S."/>
            <person name="Martin F."/>
        </authorList>
    </citation>
    <scope>NUCLEOTIDE SEQUENCE [LARGE SCALE GENOMIC DNA]</scope>
    <source>
        <strain evidence="2 3">Koide BX008</strain>
    </source>
</reference>
<dbReference type="STRING" id="946122.A0A0C2WE91"/>
<dbReference type="EMBL" id="KN818792">
    <property type="protein sequence ID" value="KIL54363.1"/>
    <property type="molecule type" value="Genomic_DNA"/>
</dbReference>
<sequence>MELQLGRDVPLTGMNTPKVRLKEMKVSKLHATVFWDAQRLEWSFVDMGSTHGTFLKSGDECHHSLRLQPKDYDTLILQVVRTRTLIKLQCDRVVQWWWKHRTMEIQDEANWTGSLRARGPPRTLCHLAHS</sequence>
<dbReference type="CDD" id="cd00060">
    <property type="entry name" value="FHA"/>
    <property type="match status" value="1"/>
</dbReference>
<proteinExistence type="predicted"/>
<dbReference type="InParanoid" id="A0A0C2WE91"/>
<gene>
    <name evidence="2" type="ORF">M378DRAFT_814928</name>
</gene>